<proteinExistence type="predicted"/>
<organism evidence="2 3">
    <name type="scientific">Anaerocolumna cellulosilytica</name>
    <dbReference type="NCBI Taxonomy" id="433286"/>
    <lineage>
        <taxon>Bacteria</taxon>
        <taxon>Bacillati</taxon>
        <taxon>Bacillota</taxon>
        <taxon>Clostridia</taxon>
        <taxon>Lachnospirales</taxon>
        <taxon>Lachnospiraceae</taxon>
        <taxon>Anaerocolumna</taxon>
    </lineage>
</organism>
<protein>
    <submittedName>
        <fullName evidence="2">Fe-S cluster assembly protein SufD</fullName>
    </submittedName>
</protein>
<evidence type="ECO:0000313" key="2">
    <source>
        <dbReference type="EMBL" id="BCJ94759.1"/>
    </source>
</evidence>
<dbReference type="InterPro" id="IPR000825">
    <property type="entry name" value="SUF_FeS_clus_asmbl_SufBD_core"/>
</dbReference>
<dbReference type="InterPro" id="IPR055346">
    <property type="entry name" value="Fe-S_cluster_assembly_SufBD"/>
</dbReference>
<reference evidence="2 3" key="1">
    <citation type="journal article" date="2016" name="Int. J. Syst. Evol. Microbiol.">
        <title>Descriptions of Anaerotaenia torta gen. nov., sp. nov. and Anaerocolumna cellulosilytica gen. nov., sp. nov. isolated from a methanogenic reactor of cattle waste.</title>
        <authorList>
            <person name="Uek A."/>
            <person name="Ohtaki Y."/>
            <person name="Kaku N."/>
            <person name="Ueki K."/>
        </authorList>
    </citation>
    <scope>NUCLEOTIDE SEQUENCE [LARGE SCALE GENOMIC DNA]</scope>
    <source>
        <strain evidence="2 3">SN021</strain>
    </source>
</reference>
<accession>A0A6S6R0C2</accession>
<evidence type="ECO:0000313" key="3">
    <source>
        <dbReference type="Proteomes" id="UP000515561"/>
    </source>
</evidence>
<dbReference type="Pfam" id="PF01458">
    <property type="entry name" value="SUFBD_core"/>
    <property type="match status" value="1"/>
</dbReference>
<dbReference type="AlphaFoldDB" id="A0A6S6R0C2"/>
<name>A0A6S6R0C2_9FIRM</name>
<feature type="domain" description="SUF system FeS cluster assembly SufBD core" evidence="1">
    <location>
        <begin position="104"/>
        <end position="334"/>
    </location>
</feature>
<dbReference type="EMBL" id="AP023367">
    <property type="protein sequence ID" value="BCJ94759.1"/>
    <property type="molecule type" value="Genomic_DNA"/>
</dbReference>
<dbReference type="InterPro" id="IPR037284">
    <property type="entry name" value="SUF_FeS_clus_asmbl_SufBD_sf"/>
</dbReference>
<sequence>MNLELKQANQLPVRTWSWLKVNELKLQQDIPDSSPYDNNPLKNKALPKEIQLQYRRWQDNIGKISTGMGKEAEEFIKNHKNAGISLHLTQGTKQIEPVLLQYCIDEANPSILEYNEIILEEDAEITLVIDYKNKTACSGFHGSLTYIKAGKNAVIHLVQAQVFDDSITHMNNIGAVLEDGSTVQITLGELGAGTLAGGVMADLDGNNSNFSLNTIYLGDKSRSIDFNYVMNHYGKHSVSEMNINGALMDTSKKLFRGTIDFKKGAKGAKGQQSENNLLFSPGIKNVSAPLILCGEDDVEGKHAANSGRIDEDVLFYMMSRGLDELTAKRVILEAWFEPVIQKIPDEILQGQLLEYVKERLDHVKSL</sequence>
<dbReference type="KEGG" id="acel:acsn021_23280"/>
<evidence type="ECO:0000259" key="1">
    <source>
        <dbReference type="Pfam" id="PF01458"/>
    </source>
</evidence>
<dbReference type="PANTHER" id="PTHR43575:SF1">
    <property type="entry name" value="PROTEIN ABCI7, CHLOROPLASTIC"/>
    <property type="match status" value="1"/>
</dbReference>
<dbReference type="GO" id="GO:0016226">
    <property type="term" value="P:iron-sulfur cluster assembly"/>
    <property type="evidence" value="ECO:0007669"/>
    <property type="project" value="InterPro"/>
</dbReference>
<gene>
    <name evidence="2" type="ORF">acsn021_23280</name>
</gene>
<dbReference type="PANTHER" id="PTHR43575">
    <property type="entry name" value="PROTEIN ABCI7, CHLOROPLASTIC"/>
    <property type="match status" value="1"/>
</dbReference>
<dbReference type="Proteomes" id="UP000515561">
    <property type="component" value="Chromosome"/>
</dbReference>
<dbReference type="SUPFAM" id="SSF101960">
    <property type="entry name" value="Stabilizer of iron transporter SufD"/>
    <property type="match status" value="1"/>
</dbReference>
<dbReference type="RefSeq" id="WP_184089224.1">
    <property type="nucleotide sequence ID" value="NZ_AP023367.1"/>
</dbReference>
<keyword evidence="3" id="KW-1185">Reference proteome</keyword>